<evidence type="ECO:0000256" key="1">
    <source>
        <dbReference type="SAM" id="MobiDB-lite"/>
    </source>
</evidence>
<evidence type="ECO:0000313" key="3">
    <source>
        <dbReference type="Proteomes" id="UP001195769"/>
    </source>
</evidence>
<organism evidence="2 3">
    <name type="scientific">Suillus fuscotomentosus</name>
    <dbReference type="NCBI Taxonomy" id="1912939"/>
    <lineage>
        <taxon>Eukaryota</taxon>
        <taxon>Fungi</taxon>
        <taxon>Dikarya</taxon>
        <taxon>Basidiomycota</taxon>
        <taxon>Agaricomycotina</taxon>
        <taxon>Agaricomycetes</taxon>
        <taxon>Agaricomycetidae</taxon>
        <taxon>Boletales</taxon>
        <taxon>Suillineae</taxon>
        <taxon>Suillaceae</taxon>
        <taxon>Suillus</taxon>
    </lineage>
</organism>
<evidence type="ECO:0000313" key="2">
    <source>
        <dbReference type="EMBL" id="KAG1888873.1"/>
    </source>
</evidence>
<reference evidence="2" key="1">
    <citation type="journal article" date="2020" name="New Phytol.">
        <title>Comparative genomics reveals dynamic genome evolution in host specialist ectomycorrhizal fungi.</title>
        <authorList>
            <person name="Lofgren L.A."/>
            <person name="Nguyen N.H."/>
            <person name="Vilgalys R."/>
            <person name="Ruytinx J."/>
            <person name="Liao H.L."/>
            <person name="Branco S."/>
            <person name="Kuo A."/>
            <person name="LaButti K."/>
            <person name="Lipzen A."/>
            <person name="Andreopoulos W."/>
            <person name="Pangilinan J."/>
            <person name="Riley R."/>
            <person name="Hundley H."/>
            <person name="Na H."/>
            <person name="Barry K."/>
            <person name="Grigoriev I.V."/>
            <person name="Stajich J.E."/>
            <person name="Kennedy P.G."/>
        </authorList>
    </citation>
    <scope>NUCLEOTIDE SEQUENCE</scope>
    <source>
        <strain evidence="2">FC203</strain>
    </source>
</reference>
<gene>
    <name evidence="2" type="ORF">F5891DRAFT_987756</name>
</gene>
<keyword evidence="3" id="KW-1185">Reference proteome</keyword>
<dbReference type="AlphaFoldDB" id="A0AAD4DPV0"/>
<dbReference type="RefSeq" id="XP_041217192.1">
    <property type="nucleotide sequence ID" value="XM_041377942.1"/>
</dbReference>
<feature type="compositionally biased region" description="Low complexity" evidence="1">
    <location>
        <begin position="97"/>
        <end position="109"/>
    </location>
</feature>
<dbReference type="GeneID" id="64672240"/>
<proteinExistence type="predicted"/>
<dbReference type="Proteomes" id="UP001195769">
    <property type="component" value="Unassembled WGS sequence"/>
</dbReference>
<comment type="caution">
    <text evidence="2">The sequence shown here is derived from an EMBL/GenBank/DDBJ whole genome shotgun (WGS) entry which is preliminary data.</text>
</comment>
<accession>A0AAD4DPV0</accession>
<name>A0AAD4DPV0_9AGAM</name>
<feature type="region of interest" description="Disordered" evidence="1">
    <location>
        <begin position="71"/>
        <end position="109"/>
    </location>
</feature>
<sequence length="320" mass="35267">MSASQNAPPRAHRRVVRDVPIVRQPGLNVTGDVASQYCMEYTYLPLCGAEKSHQEYTDGVVFRDETMGVQKSTTRRYKLPPVRPPRELLMSDPEPTPLATTTPPSASSTVARATCATVGPLVNEQDSKTVVKDAKNYVVVETLNNQTTVVGRALTDACSLIITKDSLRKLWVDENLSALYKTIITPMSTILNRFKQSVQDLVEILYSLQLSIWTDLTAQINHTKSTVTFLIRDDSLNYIFGNSVMTVVSTISWHCLQRLHAAACTSSRLVEITSVTPVKVVFPGNAGYILGQFNTFPTKPGPAGPMGCQGSFLMKNYPHI</sequence>
<protein>
    <submittedName>
        <fullName evidence="2">Uncharacterized protein</fullName>
    </submittedName>
</protein>
<dbReference type="EMBL" id="JABBWK010000177">
    <property type="protein sequence ID" value="KAG1888873.1"/>
    <property type="molecule type" value="Genomic_DNA"/>
</dbReference>